<sequence>MNSDGELRLRVIPGAKVEKLGIENETLKIWIPAAPEDGKANKAVIALLTQRLKLPNNAATIISGQTSRDKRIKITLSE</sequence>
<comment type="caution">
    <text evidence="3">The sequence shown here is derived from an EMBL/GenBank/DDBJ whole genome shotgun (WGS) entry which is preliminary data.</text>
</comment>
<evidence type="ECO:0000256" key="2">
    <source>
        <dbReference type="HAMAP-Rule" id="MF_00634"/>
    </source>
</evidence>
<dbReference type="NCBIfam" id="TIGR00251">
    <property type="entry name" value="DUF167 family protein"/>
    <property type="match status" value="1"/>
</dbReference>
<reference evidence="3 4" key="1">
    <citation type="submission" date="2019-07" db="EMBL/GenBank/DDBJ databases">
        <authorList>
            <person name="Park M."/>
        </authorList>
    </citation>
    <scope>NUCLEOTIDE SEQUENCE [LARGE SCALE GENOMIC DNA]</scope>
    <source>
        <strain evidence="3 4">KCTC32445</strain>
    </source>
</reference>
<dbReference type="EMBL" id="VKKU01000001">
    <property type="protein sequence ID" value="TSB04885.1"/>
    <property type="molecule type" value="Genomic_DNA"/>
</dbReference>
<dbReference type="AlphaFoldDB" id="A0A553WJH6"/>
<organism evidence="3 4">
    <name type="scientific">Sphingorhabdus contaminans</name>
    <dbReference type="NCBI Taxonomy" id="1343899"/>
    <lineage>
        <taxon>Bacteria</taxon>
        <taxon>Pseudomonadati</taxon>
        <taxon>Pseudomonadota</taxon>
        <taxon>Alphaproteobacteria</taxon>
        <taxon>Sphingomonadales</taxon>
        <taxon>Sphingomonadaceae</taxon>
        <taxon>Sphingorhabdus</taxon>
    </lineage>
</organism>
<name>A0A553WJH6_9SPHN</name>
<dbReference type="HAMAP" id="MF_00634">
    <property type="entry name" value="UPF0235"/>
    <property type="match status" value="1"/>
</dbReference>
<proteinExistence type="inferred from homology"/>
<dbReference type="InterPro" id="IPR003746">
    <property type="entry name" value="DUF167"/>
</dbReference>
<dbReference type="OrthoDB" id="3176309at2"/>
<protein>
    <recommendedName>
        <fullName evidence="2">UPF0235 protein FOM92_05670</fullName>
    </recommendedName>
</protein>
<dbReference type="SMART" id="SM01152">
    <property type="entry name" value="DUF167"/>
    <property type="match status" value="1"/>
</dbReference>
<dbReference type="InterPro" id="IPR036591">
    <property type="entry name" value="YggU-like_sf"/>
</dbReference>
<dbReference type="PANTHER" id="PTHR13420">
    <property type="entry name" value="UPF0235 PROTEIN C15ORF40"/>
    <property type="match status" value="1"/>
</dbReference>
<dbReference type="Pfam" id="PF02594">
    <property type="entry name" value="DUF167"/>
    <property type="match status" value="1"/>
</dbReference>
<comment type="similarity">
    <text evidence="1 2">Belongs to the UPF0235 family.</text>
</comment>
<dbReference type="PANTHER" id="PTHR13420:SF7">
    <property type="entry name" value="UPF0235 PROTEIN C15ORF40"/>
    <property type="match status" value="1"/>
</dbReference>
<dbReference type="SUPFAM" id="SSF69786">
    <property type="entry name" value="YggU-like"/>
    <property type="match status" value="1"/>
</dbReference>
<dbReference type="Proteomes" id="UP000320160">
    <property type="component" value="Unassembled WGS sequence"/>
</dbReference>
<evidence type="ECO:0000256" key="1">
    <source>
        <dbReference type="ARBA" id="ARBA00010364"/>
    </source>
</evidence>
<dbReference type="RefSeq" id="WP_143775801.1">
    <property type="nucleotide sequence ID" value="NZ_VKKU01000001.1"/>
</dbReference>
<evidence type="ECO:0000313" key="4">
    <source>
        <dbReference type="Proteomes" id="UP000320160"/>
    </source>
</evidence>
<dbReference type="Gene3D" id="3.30.1200.10">
    <property type="entry name" value="YggU-like"/>
    <property type="match status" value="1"/>
</dbReference>
<keyword evidence="4" id="KW-1185">Reference proteome</keyword>
<accession>A0A553WJH6</accession>
<evidence type="ECO:0000313" key="3">
    <source>
        <dbReference type="EMBL" id="TSB04885.1"/>
    </source>
</evidence>
<dbReference type="GO" id="GO:0005737">
    <property type="term" value="C:cytoplasm"/>
    <property type="evidence" value="ECO:0007669"/>
    <property type="project" value="TreeGrafter"/>
</dbReference>
<gene>
    <name evidence="3" type="ORF">FOM92_05670</name>
</gene>